<keyword evidence="2 6" id="KW-0812">Transmembrane</keyword>
<protein>
    <recommendedName>
        <fullName evidence="9">PQ loop repeat protein</fullName>
    </recommendedName>
</protein>
<feature type="transmembrane region" description="Helical" evidence="6">
    <location>
        <begin position="79"/>
        <end position="105"/>
    </location>
</feature>
<evidence type="ECO:0000256" key="2">
    <source>
        <dbReference type="ARBA" id="ARBA00022692"/>
    </source>
</evidence>
<evidence type="ECO:0000313" key="7">
    <source>
        <dbReference type="EMBL" id="ROW01950.1"/>
    </source>
</evidence>
<feature type="transmembrane region" description="Helical" evidence="6">
    <location>
        <begin position="195"/>
        <end position="223"/>
    </location>
</feature>
<dbReference type="GO" id="GO:0016020">
    <property type="term" value="C:membrane"/>
    <property type="evidence" value="ECO:0007669"/>
    <property type="project" value="UniProtKB-SubCell"/>
</dbReference>
<dbReference type="SMART" id="SM00679">
    <property type="entry name" value="CTNS"/>
    <property type="match status" value="1"/>
</dbReference>
<evidence type="ECO:0008006" key="9">
    <source>
        <dbReference type="Google" id="ProtNLM"/>
    </source>
</evidence>
<evidence type="ECO:0000256" key="3">
    <source>
        <dbReference type="ARBA" id="ARBA00022989"/>
    </source>
</evidence>
<dbReference type="OrthoDB" id="19344at2759"/>
<evidence type="ECO:0000256" key="4">
    <source>
        <dbReference type="ARBA" id="ARBA00023136"/>
    </source>
</evidence>
<reference evidence="7 8" key="1">
    <citation type="submission" date="2015-09" db="EMBL/GenBank/DDBJ databases">
        <title>Host preference determinants of Valsa canker pathogens revealed by comparative genomics.</title>
        <authorList>
            <person name="Yin Z."/>
            <person name="Huang L."/>
        </authorList>
    </citation>
    <scope>NUCLEOTIDE SEQUENCE [LARGE SCALE GENOMIC DNA]</scope>
    <source>
        <strain evidence="7 8">03-1</strain>
    </source>
</reference>
<sequence>MDVEMLFTEPDSVLMGWVLVSYIPQYARIVSRKSAEGLSTLYILLGSLSGVCAVGNIMMLPSSEVEIGCCRELQRFACISGLLGMFQVIFGIACFWGVLFMYVYYSEEEADAEMHNRRASLSGPERTFRRARKAYLVLLCACAFAFAIMLVSAIISHRFPWYSQTWADILGVAVAVLACVQWVPQTLTTWHLGHLGSLSLASLCLSAPYTWIFGINMIIRVGLSGWSAWVVYILVGTMQLILIAMGISFKVTGETQPHEQRRPSIIAMHFDGWNASHRSIASSNIAPDERRPLLASPMRHASDSMRTSRGGGGGGGGSERRPLMSMSPPPSHHSRDGRAATASPAGR</sequence>
<proteinExistence type="predicted"/>
<gene>
    <name evidence="7" type="ORF">VMCG_05594</name>
</gene>
<keyword evidence="4 6" id="KW-0472">Membrane</keyword>
<accession>A0A423WF17</accession>
<feature type="transmembrane region" description="Helical" evidence="6">
    <location>
        <begin position="161"/>
        <end position="183"/>
    </location>
</feature>
<evidence type="ECO:0000256" key="5">
    <source>
        <dbReference type="SAM" id="MobiDB-lite"/>
    </source>
</evidence>
<feature type="region of interest" description="Disordered" evidence="5">
    <location>
        <begin position="296"/>
        <end position="347"/>
    </location>
</feature>
<keyword evidence="8" id="KW-1185">Reference proteome</keyword>
<feature type="transmembrane region" description="Helical" evidence="6">
    <location>
        <begin position="134"/>
        <end position="155"/>
    </location>
</feature>
<name>A0A423WF17_9PEZI</name>
<comment type="subcellular location">
    <subcellularLocation>
        <location evidence="1">Membrane</location>
        <topology evidence="1">Multi-pass membrane protein</topology>
    </subcellularLocation>
</comment>
<evidence type="ECO:0000313" key="8">
    <source>
        <dbReference type="Proteomes" id="UP000283895"/>
    </source>
</evidence>
<dbReference type="Pfam" id="PF04193">
    <property type="entry name" value="PQ-loop"/>
    <property type="match status" value="1"/>
</dbReference>
<feature type="transmembrane region" description="Helical" evidence="6">
    <location>
        <begin position="12"/>
        <end position="29"/>
    </location>
</feature>
<keyword evidence="3 6" id="KW-1133">Transmembrane helix</keyword>
<dbReference type="EMBL" id="LKEA01000018">
    <property type="protein sequence ID" value="ROW01950.1"/>
    <property type="molecule type" value="Genomic_DNA"/>
</dbReference>
<comment type="caution">
    <text evidence="7">The sequence shown here is derived from an EMBL/GenBank/DDBJ whole genome shotgun (WGS) entry which is preliminary data.</text>
</comment>
<organism evidence="7 8">
    <name type="scientific">Cytospora schulzeri</name>
    <dbReference type="NCBI Taxonomy" id="448051"/>
    <lineage>
        <taxon>Eukaryota</taxon>
        <taxon>Fungi</taxon>
        <taxon>Dikarya</taxon>
        <taxon>Ascomycota</taxon>
        <taxon>Pezizomycotina</taxon>
        <taxon>Sordariomycetes</taxon>
        <taxon>Sordariomycetidae</taxon>
        <taxon>Diaporthales</taxon>
        <taxon>Cytosporaceae</taxon>
        <taxon>Cytospora</taxon>
    </lineage>
</organism>
<dbReference type="AlphaFoldDB" id="A0A423WF17"/>
<dbReference type="InterPro" id="IPR006603">
    <property type="entry name" value="PQ-loop_rpt"/>
</dbReference>
<evidence type="ECO:0000256" key="1">
    <source>
        <dbReference type="ARBA" id="ARBA00004141"/>
    </source>
</evidence>
<feature type="transmembrane region" description="Helical" evidence="6">
    <location>
        <begin position="229"/>
        <end position="252"/>
    </location>
</feature>
<dbReference type="Proteomes" id="UP000283895">
    <property type="component" value="Unassembled WGS sequence"/>
</dbReference>
<dbReference type="Gene3D" id="1.20.1280.290">
    <property type="match status" value="1"/>
</dbReference>
<evidence type="ECO:0000256" key="6">
    <source>
        <dbReference type="SAM" id="Phobius"/>
    </source>
</evidence>
<feature type="transmembrane region" description="Helical" evidence="6">
    <location>
        <begin position="41"/>
        <end position="59"/>
    </location>
</feature>